<evidence type="ECO:0000313" key="2">
    <source>
        <dbReference type="Proteomes" id="UP000183413"/>
    </source>
</evidence>
<dbReference type="Proteomes" id="UP000183413">
    <property type="component" value="Unassembled WGS sequence"/>
</dbReference>
<dbReference type="EMBL" id="FOVH01000004">
    <property type="protein sequence ID" value="SFO14560.1"/>
    <property type="molecule type" value="Genomic_DNA"/>
</dbReference>
<name>A0A1I5ET50_9ACTN</name>
<dbReference type="AlphaFoldDB" id="A0A1I5ET50"/>
<evidence type="ECO:0000313" key="1">
    <source>
        <dbReference type="EMBL" id="SFO14560.1"/>
    </source>
</evidence>
<dbReference type="STRING" id="1993.SAMN04489713_104267"/>
<organism evidence="1 2">
    <name type="scientific">Actinomadura madurae</name>
    <dbReference type="NCBI Taxonomy" id="1993"/>
    <lineage>
        <taxon>Bacteria</taxon>
        <taxon>Bacillati</taxon>
        <taxon>Actinomycetota</taxon>
        <taxon>Actinomycetes</taxon>
        <taxon>Streptosporangiales</taxon>
        <taxon>Thermomonosporaceae</taxon>
        <taxon>Actinomadura</taxon>
    </lineage>
</organism>
<accession>A0A1I5ET50</accession>
<gene>
    <name evidence="1" type="ORF">SAMN04489713_104267</name>
</gene>
<protein>
    <submittedName>
        <fullName evidence="1">Uncharacterized protein</fullName>
    </submittedName>
</protein>
<dbReference type="InParanoid" id="A0A1I5ET50"/>
<reference evidence="1 2" key="1">
    <citation type="submission" date="2016-10" db="EMBL/GenBank/DDBJ databases">
        <authorList>
            <person name="de Groot N.N."/>
        </authorList>
    </citation>
    <scope>NUCLEOTIDE SEQUENCE [LARGE SCALE GENOMIC DNA]</scope>
    <source>
        <strain evidence="1 2">DSM 43067</strain>
    </source>
</reference>
<proteinExistence type="predicted"/>
<keyword evidence="2" id="KW-1185">Reference proteome</keyword>
<sequence length="59" mass="6153">MRAVLTALAAVPYVLGWTAGAVAVVAAWSWAALVAGWRDGRRVDGPAEPVPARRPWAAA</sequence>
<dbReference type="RefSeq" id="WP_143118401.1">
    <property type="nucleotide sequence ID" value="NZ_FOVH01000004.1"/>
</dbReference>